<name>A0A6G6YAU3_9SPHN</name>
<keyword evidence="3" id="KW-1015">Disulfide bond</keyword>
<dbReference type="InterPro" id="IPR013766">
    <property type="entry name" value="Thioredoxin_domain"/>
</dbReference>
<evidence type="ECO:0000313" key="6">
    <source>
        <dbReference type="EMBL" id="QIG81696.1"/>
    </source>
</evidence>
<sequence length="249" mass="27139">MQALVRKPWLLAVGFVLAAMFGAGIYATAQAVAPDTIPAPERARMEKVVRDYLLEHPEILPQAMERLQQRQTAKSIADNRSAVFDPFAGAWAGNPQGDVTISVYMDYACGYCRASLPAIDKLLKTDGNVRIIYREYPILSDQSVTAARWALAAAEQDRFRVFHDAMFAQGQLDSGAIARAAQQAGLDLARARAAINSDRIEQELRGNHALARSLGISGTPAWVVGDRLYSGALDYSSLKSAVSLARRES</sequence>
<dbReference type="Proteomes" id="UP000501568">
    <property type="component" value="Chromosome"/>
</dbReference>
<feature type="domain" description="Thioredoxin" evidence="5">
    <location>
        <begin position="53"/>
        <end position="247"/>
    </location>
</feature>
<dbReference type="PANTHER" id="PTHR13887">
    <property type="entry name" value="GLUTATHIONE S-TRANSFERASE KAPPA"/>
    <property type="match status" value="1"/>
</dbReference>
<proteinExistence type="predicted"/>
<evidence type="ECO:0000259" key="5">
    <source>
        <dbReference type="PROSITE" id="PS51352"/>
    </source>
</evidence>
<dbReference type="AlphaFoldDB" id="A0A6G6YAU3"/>
<dbReference type="InterPro" id="IPR036249">
    <property type="entry name" value="Thioredoxin-like_sf"/>
</dbReference>
<dbReference type="GO" id="GO:0016491">
    <property type="term" value="F:oxidoreductase activity"/>
    <property type="evidence" value="ECO:0007669"/>
    <property type="project" value="UniProtKB-KW"/>
</dbReference>
<keyword evidence="2" id="KW-0560">Oxidoreductase</keyword>
<reference evidence="6 7" key="1">
    <citation type="submission" date="2020-02" db="EMBL/GenBank/DDBJ databases">
        <authorList>
            <person name="Zheng R.K."/>
            <person name="Sun C.M."/>
        </authorList>
    </citation>
    <scope>NUCLEOTIDE SEQUENCE [LARGE SCALE GENOMIC DNA]</scope>
    <source>
        <strain evidence="7">zrk23</strain>
    </source>
</reference>
<evidence type="ECO:0000313" key="7">
    <source>
        <dbReference type="Proteomes" id="UP000501568"/>
    </source>
</evidence>
<dbReference type="PANTHER" id="PTHR13887:SF14">
    <property type="entry name" value="DISULFIDE BOND FORMATION PROTEIN D"/>
    <property type="match status" value="1"/>
</dbReference>
<evidence type="ECO:0000256" key="3">
    <source>
        <dbReference type="ARBA" id="ARBA00023157"/>
    </source>
</evidence>
<keyword evidence="1" id="KW-0732">Signal</keyword>
<protein>
    <submittedName>
        <fullName evidence="6">DsbA family protein</fullName>
    </submittedName>
</protein>
<dbReference type="EMBL" id="CP049109">
    <property type="protein sequence ID" value="QIG81696.1"/>
    <property type="molecule type" value="Genomic_DNA"/>
</dbReference>
<dbReference type="CDD" id="cd03023">
    <property type="entry name" value="DsbA_Com1_like"/>
    <property type="match status" value="1"/>
</dbReference>
<dbReference type="PROSITE" id="PS51352">
    <property type="entry name" value="THIOREDOXIN_2"/>
    <property type="match status" value="1"/>
</dbReference>
<evidence type="ECO:0000256" key="1">
    <source>
        <dbReference type="ARBA" id="ARBA00022729"/>
    </source>
</evidence>
<keyword evidence="4" id="KW-0676">Redox-active center</keyword>
<gene>
    <name evidence="6" type="ORF">G5C33_00510</name>
</gene>
<dbReference type="InterPro" id="IPR001853">
    <property type="entry name" value="DSBA-like_thioredoxin_dom"/>
</dbReference>
<dbReference type="KEGG" id="spzr:G5C33_00510"/>
<dbReference type="Gene3D" id="3.40.30.10">
    <property type="entry name" value="Glutaredoxin"/>
    <property type="match status" value="1"/>
</dbReference>
<organism evidence="6 7">
    <name type="scientific">Stakelama tenebrarum</name>
    <dbReference type="NCBI Taxonomy" id="2711215"/>
    <lineage>
        <taxon>Bacteria</taxon>
        <taxon>Pseudomonadati</taxon>
        <taxon>Pseudomonadota</taxon>
        <taxon>Alphaproteobacteria</taxon>
        <taxon>Sphingomonadales</taxon>
        <taxon>Sphingomonadaceae</taxon>
        <taxon>Stakelama</taxon>
    </lineage>
</organism>
<dbReference type="Pfam" id="PF01323">
    <property type="entry name" value="DSBA"/>
    <property type="match status" value="1"/>
</dbReference>
<evidence type="ECO:0000256" key="4">
    <source>
        <dbReference type="ARBA" id="ARBA00023284"/>
    </source>
</evidence>
<dbReference type="InterPro" id="IPR041205">
    <property type="entry name" value="ScsC_N"/>
</dbReference>
<dbReference type="Pfam" id="PF18312">
    <property type="entry name" value="ScsC_N"/>
    <property type="match status" value="1"/>
</dbReference>
<dbReference type="SUPFAM" id="SSF52833">
    <property type="entry name" value="Thioredoxin-like"/>
    <property type="match status" value="1"/>
</dbReference>
<accession>A0A6G6YAU3</accession>
<keyword evidence="7" id="KW-1185">Reference proteome</keyword>
<evidence type="ECO:0000256" key="2">
    <source>
        <dbReference type="ARBA" id="ARBA00023002"/>
    </source>
</evidence>